<dbReference type="AlphaFoldDB" id="A0A9Q0YFS5"/>
<dbReference type="InterPro" id="IPR016187">
    <property type="entry name" value="CTDL_fold"/>
</dbReference>
<dbReference type="InterPro" id="IPR001304">
    <property type="entry name" value="C-type_lectin-like"/>
</dbReference>
<comment type="caution">
    <text evidence="2">The sequence shown here is derived from an EMBL/GenBank/DDBJ whole genome shotgun (WGS) entry which is preliminary data.</text>
</comment>
<dbReference type="Gene3D" id="3.10.100.10">
    <property type="entry name" value="Mannose-Binding Protein A, subunit A"/>
    <property type="match status" value="1"/>
</dbReference>
<evidence type="ECO:0000313" key="2">
    <source>
        <dbReference type="EMBL" id="KAJ8017836.1"/>
    </source>
</evidence>
<dbReference type="EMBL" id="JAIZAY010000945">
    <property type="protein sequence ID" value="KAJ8017836.1"/>
    <property type="molecule type" value="Genomic_DNA"/>
</dbReference>
<dbReference type="Proteomes" id="UP001152320">
    <property type="component" value="Unassembled WGS sequence"/>
</dbReference>
<dbReference type="SUPFAM" id="SSF56436">
    <property type="entry name" value="C-type lectin-like"/>
    <property type="match status" value="1"/>
</dbReference>
<dbReference type="OrthoDB" id="2142683at2759"/>
<accession>A0A9Q0YFS5</accession>
<gene>
    <name evidence="2" type="ORF">HOLleu_44510</name>
</gene>
<dbReference type="CDD" id="cd00037">
    <property type="entry name" value="CLECT"/>
    <property type="match status" value="1"/>
</dbReference>
<evidence type="ECO:0000259" key="1">
    <source>
        <dbReference type="PROSITE" id="PS50041"/>
    </source>
</evidence>
<keyword evidence="3" id="KW-1185">Reference proteome</keyword>
<protein>
    <submittedName>
        <fullName evidence="2">Brevican core protein</fullName>
    </submittedName>
</protein>
<sequence>MQCNDWNEWNGSEYKFTSTRQNWEESRQLCESDNSHLVKIENKEENEFVRKMVWHCHKHNEAWIGLNDRITEATIIHARTI</sequence>
<dbReference type="PANTHER" id="PTHR45710:SF26">
    <property type="entry name" value="RH26557P"/>
    <property type="match status" value="1"/>
</dbReference>
<proteinExistence type="predicted"/>
<dbReference type="Pfam" id="PF00059">
    <property type="entry name" value="Lectin_C"/>
    <property type="match status" value="1"/>
</dbReference>
<dbReference type="PROSITE" id="PS50041">
    <property type="entry name" value="C_TYPE_LECTIN_2"/>
    <property type="match status" value="1"/>
</dbReference>
<feature type="domain" description="C-type lectin" evidence="1">
    <location>
        <begin position="9"/>
        <end position="68"/>
    </location>
</feature>
<name>A0A9Q0YFS5_HOLLE</name>
<dbReference type="InterPro" id="IPR050828">
    <property type="entry name" value="C-type_lectin/matrix_domain"/>
</dbReference>
<dbReference type="InterPro" id="IPR016186">
    <property type="entry name" value="C-type_lectin-like/link_sf"/>
</dbReference>
<organism evidence="2 3">
    <name type="scientific">Holothuria leucospilota</name>
    <name type="common">Black long sea cucumber</name>
    <name type="synonym">Mertensiothuria leucospilota</name>
    <dbReference type="NCBI Taxonomy" id="206669"/>
    <lineage>
        <taxon>Eukaryota</taxon>
        <taxon>Metazoa</taxon>
        <taxon>Echinodermata</taxon>
        <taxon>Eleutherozoa</taxon>
        <taxon>Echinozoa</taxon>
        <taxon>Holothuroidea</taxon>
        <taxon>Aspidochirotacea</taxon>
        <taxon>Aspidochirotida</taxon>
        <taxon>Holothuriidae</taxon>
        <taxon>Holothuria</taxon>
    </lineage>
</organism>
<evidence type="ECO:0000313" key="3">
    <source>
        <dbReference type="Proteomes" id="UP001152320"/>
    </source>
</evidence>
<reference evidence="2" key="1">
    <citation type="submission" date="2021-10" db="EMBL/GenBank/DDBJ databases">
        <title>Tropical sea cucumber genome reveals ecological adaptation and Cuvierian tubules defense mechanism.</title>
        <authorList>
            <person name="Chen T."/>
        </authorList>
    </citation>
    <scope>NUCLEOTIDE SEQUENCE</scope>
    <source>
        <strain evidence="2">Nanhai2018</strain>
        <tissue evidence="2">Muscle</tissue>
    </source>
</reference>
<dbReference type="PANTHER" id="PTHR45710">
    <property type="entry name" value="C-TYPE LECTIN DOMAIN-CONTAINING PROTEIN 180"/>
    <property type="match status" value="1"/>
</dbReference>